<dbReference type="AlphaFoldDB" id="A0A9X1YRG7"/>
<comment type="caution">
    <text evidence="1">The sequence shown here is derived from an EMBL/GenBank/DDBJ whole genome shotgun (WGS) entry which is preliminary data.</text>
</comment>
<reference evidence="1" key="1">
    <citation type="submission" date="2021-11" db="EMBL/GenBank/DDBJ databases">
        <title>BS-T2-15 a new species belonging to the Comamonadaceae family isolated from the soil of a French oak forest.</title>
        <authorList>
            <person name="Mieszkin S."/>
            <person name="Alain K."/>
        </authorList>
    </citation>
    <scope>NUCLEOTIDE SEQUENCE</scope>
    <source>
        <strain evidence="1">BS-T2-15</strain>
    </source>
</reference>
<gene>
    <name evidence="1" type="ORF">LPC04_16340</name>
</gene>
<dbReference type="EMBL" id="JAJLJH010000004">
    <property type="protein sequence ID" value="MCK9687276.1"/>
    <property type="molecule type" value="Genomic_DNA"/>
</dbReference>
<dbReference type="RefSeq" id="WP_275683315.1">
    <property type="nucleotide sequence ID" value="NZ_JAJLJH010000004.1"/>
</dbReference>
<organism evidence="1 2">
    <name type="scientific">Scleromatobacter humisilvae</name>
    <dbReference type="NCBI Taxonomy" id="2897159"/>
    <lineage>
        <taxon>Bacteria</taxon>
        <taxon>Pseudomonadati</taxon>
        <taxon>Pseudomonadota</taxon>
        <taxon>Betaproteobacteria</taxon>
        <taxon>Burkholderiales</taxon>
        <taxon>Sphaerotilaceae</taxon>
        <taxon>Scleromatobacter</taxon>
    </lineage>
</organism>
<keyword evidence="2" id="KW-1185">Reference proteome</keyword>
<evidence type="ECO:0000313" key="1">
    <source>
        <dbReference type="EMBL" id="MCK9687276.1"/>
    </source>
</evidence>
<sequence>MNEPDELRLHLDARNQTLHLRVDVFAASHSVDEVGSTDAIPCAQQSPGGDLGRSESSLEARVLFVSEALVELLLHGVDIGVALHDGFQ</sequence>
<evidence type="ECO:0000313" key="2">
    <source>
        <dbReference type="Proteomes" id="UP001139353"/>
    </source>
</evidence>
<protein>
    <submittedName>
        <fullName evidence="1">Uncharacterized protein</fullName>
    </submittedName>
</protein>
<name>A0A9X1YRG7_9BURK</name>
<dbReference type="Proteomes" id="UP001139353">
    <property type="component" value="Unassembled WGS sequence"/>
</dbReference>
<proteinExistence type="predicted"/>
<accession>A0A9X1YRG7</accession>